<feature type="domain" description="ESX-1 secretion system protein EccA1-like N-terminal" evidence="3">
    <location>
        <begin position="288"/>
        <end position="411"/>
    </location>
</feature>
<sequence length="418" mass="48330">METSYSEQMLQALENEDLVSANLAFNQALIHDEDSELHELAQYLVQIGFLEEAEQTFLHLLEKYPNNEELYLGLAEVAIENDNSDQALNFIEKVPKDSDYYVQALLLSADLYQMIGIPEVSEAKLTEAAKILPDESLIQFALAELFFNTERFGEAATIYQILLNSGITEMADILLEERLGTALSMEGQFEEAIIHLRRALETEVTDDRLFQIAFVYRQLKENEQVIQFLEQLRNLNPQYQSLYLYLAEALQDEEQLEEAQEVIEAGIKENPFNVDFYQFASENVYRLHDDKKAEEYLQKALETGDKLDQTLFMLSNLYLKQEEYEEVIATINEMDNSDDAYAQWNLAHAYNQLEEFTEAAVHFEKANLELHHEPEFMKEYGIFLREEGKIQAAKELLEHYLAHEPGDLEVQSIVEALS</sequence>
<gene>
    <name evidence="4" type="ORF">RU96_GL000413</name>
</gene>
<evidence type="ECO:0000256" key="2">
    <source>
        <dbReference type="ARBA" id="ARBA00022803"/>
    </source>
</evidence>
<name>A0A1L8R5H9_9ENTE</name>
<dbReference type="PANTHER" id="PTHR45586">
    <property type="entry name" value="TPR REPEAT-CONTAINING PROTEIN PA4667"/>
    <property type="match status" value="1"/>
</dbReference>
<dbReference type="PANTHER" id="PTHR45586:SF1">
    <property type="entry name" value="LIPOPOLYSACCHARIDE ASSEMBLY PROTEIN B"/>
    <property type="match status" value="1"/>
</dbReference>
<dbReference type="SUPFAM" id="SSF48452">
    <property type="entry name" value="TPR-like"/>
    <property type="match status" value="1"/>
</dbReference>
<evidence type="ECO:0000313" key="5">
    <source>
        <dbReference type="Proteomes" id="UP000182835"/>
    </source>
</evidence>
<protein>
    <recommendedName>
        <fullName evidence="3">ESX-1 secretion system protein EccA1-like N-terminal domain-containing protein</fullName>
    </recommendedName>
</protein>
<evidence type="ECO:0000256" key="1">
    <source>
        <dbReference type="ARBA" id="ARBA00022737"/>
    </source>
</evidence>
<dbReference type="InterPro" id="IPR051012">
    <property type="entry name" value="CellSynth/LPSAsmb/PSIAsmb"/>
</dbReference>
<dbReference type="InterPro" id="IPR019734">
    <property type="entry name" value="TPR_rpt"/>
</dbReference>
<dbReference type="InterPro" id="IPR049078">
    <property type="entry name" value="T7SS_EccA1-like_N"/>
</dbReference>
<dbReference type="Pfam" id="PF14559">
    <property type="entry name" value="TPR_19"/>
    <property type="match status" value="1"/>
</dbReference>
<dbReference type="AlphaFoldDB" id="A0A1L8R5H9"/>
<dbReference type="RefSeq" id="WP_071864956.1">
    <property type="nucleotide sequence ID" value="NZ_JBHLVQ010000012.1"/>
</dbReference>
<dbReference type="Pfam" id="PF25058">
    <property type="entry name" value="ARM_TT21"/>
    <property type="match status" value="1"/>
</dbReference>
<keyword evidence="1" id="KW-0677">Repeat</keyword>
<dbReference type="Gene3D" id="1.25.40.10">
    <property type="entry name" value="Tetratricopeptide repeat domain"/>
    <property type="match status" value="2"/>
</dbReference>
<dbReference type="OrthoDB" id="2080803at2"/>
<evidence type="ECO:0000259" key="3">
    <source>
        <dbReference type="Pfam" id="PF21545"/>
    </source>
</evidence>
<dbReference type="STRING" id="317010.RU96_GL000413"/>
<organism evidence="4 5">
    <name type="scientific">Enterococcus canintestini</name>
    <dbReference type="NCBI Taxonomy" id="317010"/>
    <lineage>
        <taxon>Bacteria</taxon>
        <taxon>Bacillati</taxon>
        <taxon>Bacillota</taxon>
        <taxon>Bacilli</taxon>
        <taxon>Lactobacillales</taxon>
        <taxon>Enterococcaceae</taxon>
        <taxon>Enterococcus</taxon>
    </lineage>
</organism>
<dbReference type="EMBL" id="JXKG01000011">
    <property type="protein sequence ID" value="OJG15013.1"/>
    <property type="molecule type" value="Genomic_DNA"/>
</dbReference>
<evidence type="ECO:0000313" key="4">
    <source>
        <dbReference type="EMBL" id="OJG15013.1"/>
    </source>
</evidence>
<dbReference type="SMART" id="SM00028">
    <property type="entry name" value="TPR"/>
    <property type="match status" value="5"/>
</dbReference>
<dbReference type="Proteomes" id="UP000182835">
    <property type="component" value="Unassembled WGS sequence"/>
</dbReference>
<comment type="caution">
    <text evidence="4">The sequence shown here is derived from an EMBL/GenBank/DDBJ whole genome shotgun (WGS) entry which is preliminary data.</text>
</comment>
<dbReference type="InterPro" id="IPR011990">
    <property type="entry name" value="TPR-like_helical_dom_sf"/>
</dbReference>
<proteinExistence type="predicted"/>
<accession>A0A1L8R5H9</accession>
<dbReference type="Pfam" id="PF21545">
    <property type="entry name" value="T7SS_EccA1_N"/>
    <property type="match status" value="1"/>
</dbReference>
<reference evidence="4 5" key="1">
    <citation type="submission" date="2014-12" db="EMBL/GenBank/DDBJ databases">
        <title>Draft genome sequences of 29 type strains of Enterococci.</title>
        <authorList>
            <person name="Zhong Z."/>
            <person name="Sun Z."/>
            <person name="Liu W."/>
            <person name="Zhang W."/>
            <person name="Zhang H."/>
        </authorList>
    </citation>
    <scope>NUCLEOTIDE SEQUENCE [LARGE SCALE GENOMIC DNA]</scope>
    <source>
        <strain evidence="4 5">DSM 21207</strain>
    </source>
</reference>
<keyword evidence="2" id="KW-0802">TPR repeat</keyword>